<dbReference type="GO" id="GO:1904047">
    <property type="term" value="F:S-adenosyl-L-methionine binding"/>
    <property type="evidence" value="ECO:0007669"/>
    <property type="project" value="TreeGrafter"/>
</dbReference>
<name>A0A2S3R1R2_VIBVL</name>
<evidence type="ECO:0000313" key="7">
    <source>
        <dbReference type="EMBL" id="POB47049.1"/>
    </source>
</evidence>
<comment type="similarity">
    <text evidence="1">Belongs to the N(4)/N(6)-methyltransferase family.</text>
</comment>
<dbReference type="SUPFAM" id="SSF53335">
    <property type="entry name" value="S-adenosyl-L-methionine-dependent methyltransferases"/>
    <property type="match status" value="1"/>
</dbReference>
<dbReference type="GO" id="GO:0043565">
    <property type="term" value="F:sequence-specific DNA binding"/>
    <property type="evidence" value="ECO:0007669"/>
    <property type="project" value="TreeGrafter"/>
</dbReference>
<protein>
    <recommendedName>
        <fullName evidence="2">site-specific DNA-methyltransferase (adenine-specific)</fullName>
        <ecNumber evidence="2">2.1.1.72</ecNumber>
    </recommendedName>
</protein>
<evidence type="ECO:0000256" key="5">
    <source>
        <dbReference type="ARBA" id="ARBA00022691"/>
    </source>
</evidence>
<dbReference type="EMBL" id="PDGH01000101">
    <property type="protein sequence ID" value="POB47049.1"/>
    <property type="molecule type" value="Genomic_DNA"/>
</dbReference>
<dbReference type="GO" id="GO:0006298">
    <property type="term" value="P:mismatch repair"/>
    <property type="evidence" value="ECO:0007669"/>
    <property type="project" value="TreeGrafter"/>
</dbReference>
<reference evidence="7 8" key="1">
    <citation type="journal article" date="2018" name="Front. Microbiol.">
        <title>Phylogeny of Vibrio vulnificus from the Analysis of the Core-Genome: Implications for Intra-Species Taxonomy.</title>
        <authorList>
            <person name="Roig F.J."/>
            <person name="Gonzalez-Candelas F."/>
            <person name="Sanjuan E."/>
            <person name="Fouz B."/>
            <person name="Feil E.J."/>
            <person name="Llorens C."/>
            <person name="Baker-Austin C."/>
            <person name="Oliver J.D."/>
            <person name="Danin-Poleg Y."/>
            <person name="Gibas C.J."/>
            <person name="Kashi Y."/>
            <person name="Gulig P.A."/>
            <person name="Morrison S.S."/>
            <person name="Amaro C."/>
        </authorList>
    </citation>
    <scope>NUCLEOTIDE SEQUENCE [LARGE SCALE GENOMIC DNA]</scope>
    <source>
        <strain evidence="7 8">CECT4608</strain>
    </source>
</reference>
<dbReference type="Gene3D" id="3.40.50.150">
    <property type="entry name" value="Vaccinia Virus protein VP39"/>
    <property type="match status" value="1"/>
</dbReference>
<comment type="catalytic activity">
    <reaction evidence="6">
        <text>a 2'-deoxyadenosine in DNA + S-adenosyl-L-methionine = an N(6)-methyl-2'-deoxyadenosine in DNA + S-adenosyl-L-homocysteine + H(+)</text>
        <dbReference type="Rhea" id="RHEA:15197"/>
        <dbReference type="Rhea" id="RHEA-COMP:12418"/>
        <dbReference type="Rhea" id="RHEA-COMP:12419"/>
        <dbReference type="ChEBI" id="CHEBI:15378"/>
        <dbReference type="ChEBI" id="CHEBI:57856"/>
        <dbReference type="ChEBI" id="CHEBI:59789"/>
        <dbReference type="ChEBI" id="CHEBI:90615"/>
        <dbReference type="ChEBI" id="CHEBI:90616"/>
        <dbReference type="EC" id="2.1.1.72"/>
    </reaction>
</comment>
<dbReference type="PANTHER" id="PTHR30481">
    <property type="entry name" value="DNA ADENINE METHYLASE"/>
    <property type="match status" value="1"/>
</dbReference>
<dbReference type="InterPro" id="IPR029063">
    <property type="entry name" value="SAM-dependent_MTases_sf"/>
</dbReference>
<dbReference type="RefSeq" id="WP_080641553.1">
    <property type="nucleotide sequence ID" value="NZ_PDGH01000101.1"/>
</dbReference>
<keyword evidence="4" id="KW-0808">Transferase</keyword>
<keyword evidence="3" id="KW-0489">Methyltransferase</keyword>
<dbReference type="GO" id="GO:0009307">
    <property type="term" value="P:DNA restriction-modification system"/>
    <property type="evidence" value="ECO:0007669"/>
    <property type="project" value="InterPro"/>
</dbReference>
<evidence type="ECO:0000313" key="8">
    <source>
        <dbReference type="Proteomes" id="UP000237466"/>
    </source>
</evidence>
<sequence>MQKPVVVSPLKWAGNKMWLAKRLARLIQKDVDVNDSVVELFAGSLGFSLFYGFNNVIANDVDKPLISFYNHLKSGFIPDSGLTVEKEAYYQYRDRYNDLVESNDFGEELASIFYYINCVGYNGLFRKAQRTGRLNVPFGDYKRYPHQKLQLCKNFGQHVKTWEFTNKCFTQVDGIEGAGLILADPPYEGTFTGYNGKFTFEDQLKVIETLDKANCPIIATNSIKSKPLIHAYKDAGYSIYKSLVPRRISRNVTERKPEFELIALKNFTTQRVRTLCPELQKIRV</sequence>
<organism evidence="7 8">
    <name type="scientific">Vibrio vulnificus</name>
    <dbReference type="NCBI Taxonomy" id="672"/>
    <lineage>
        <taxon>Bacteria</taxon>
        <taxon>Pseudomonadati</taxon>
        <taxon>Pseudomonadota</taxon>
        <taxon>Gammaproteobacteria</taxon>
        <taxon>Vibrionales</taxon>
        <taxon>Vibrionaceae</taxon>
        <taxon>Vibrio</taxon>
    </lineage>
</organism>
<proteinExistence type="inferred from homology"/>
<dbReference type="NCBIfam" id="TIGR00571">
    <property type="entry name" value="dam"/>
    <property type="match status" value="1"/>
</dbReference>
<dbReference type="GO" id="GO:0009007">
    <property type="term" value="F:site-specific DNA-methyltransferase (adenine-specific) activity"/>
    <property type="evidence" value="ECO:0007669"/>
    <property type="project" value="UniProtKB-EC"/>
</dbReference>
<dbReference type="EC" id="2.1.1.72" evidence="2"/>
<dbReference type="PRINTS" id="PR00505">
    <property type="entry name" value="D12N6MTFRASE"/>
</dbReference>
<dbReference type="Pfam" id="PF02086">
    <property type="entry name" value="MethyltransfD12"/>
    <property type="match status" value="1"/>
</dbReference>
<dbReference type="InterPro" id="IPR023095">
    <property type="entry name" value="Ade_MeTrfase_dom_2"/>
</dbReference>
<dbReference type="Proteomes" id="UP000237466">
    <property type="component" value="Unassembled WGS sequence"/>
</dbReference>
<dbReference type="Gene3D" id="1.10.1020.10">
    <property type="entry name" value="Adenine-specific Methyltransferase, Domain 2"/>
    <property type="match status" value="1"/>
</dbReference>
<dbReference type="GO" id="GO:0032259">
    <property type="term" value="P:methylation"/>
    <property type="evidence" value="ECO:0007669"/>
    <property type="project" value="UniProtKB-KW"/>
</dbReference>
<comment type="caution">
    <text evidence="7">The sequence shown here is derived from an EMBL/GenBank/DDBJ whole genome shotgun (WGS) entry which is preliminary data.</text>
</comment>
<evidence type="ECO:0000256" key="2">
    <source>
        <dbReference type="ARBA" id="ARBA00011900"/>
    </source>
</evidence>
<dbReference type="InterPro" id="IPR012327">
    <property type="entry name" value="MeTrfase_D12"/>
</dbReference>
<evidence type="ECO:0000256" key="1">
    <source>
        <dbReference type="ARBA" id="ARBA00006594"/>
    </source>
</evidence>
<evidence type="ECO:0000256" key="3">
    <source>
        <dbReference type="ARBA" id="ARBA00022603"/>
    </source>
</evidence>
<gene>
    <name evidence="7" type="ORF">CRN52_13305</name>
</gene>
<dbReference type="PANTHER" id="PTHR30481:SF3">
    <property type="entry name" value="DNA ADENINE METHYLASE"/>
    <property type="match status" value="1"/>
</dbReference>
<keyword evidence="5" id="KW-0949">S-adenosyl-L-methionine</keyword>
<dbReference type="AlphaFoldDB" id="A0A2S3R1R2"/>
<accession>A0A2S3R1R2</accession>
<evidence type="ECO:0000256" key="4">
    <source>
        <dbReference type="ARBA" id="ARBA00022679"/>
    </source>
</evidence>
<evidence type="ECO:0000256" key="6">
    <source>
        <dbReference type="ARBA" id="ARBA00047942"/>
    </source>
</evidence>